<evidence type="ECO:0000313" key="1">
    <source>
        <dbReference type="EMBL" id="MEU1953444.1"/>
    </source>
</evidence>
<name>A0ABV2WRC3_9NOCA</name>
<comment type="caution">
    <text evidence="1">The sequence shown here is derived from an EMBL/GenBank/DDBJ whole genome shotgun (WGS) entry which is preliminary data.</text>
</comment>
<organism evidence="1 2">
    <name type="scientific">Nocardia rhamnosiphila</name>
    <dbReference type="NCBI Taxonomy" id="426716"/>
    <lineage>
        <taxon>Bacteria</taxon>
        <taxon>Bacillati</taxon>
        <taxon>Actinomycetota</taxon>
        <taxon>Actinomycetes</taxon>
        <taxon>Mycobacteriales</taxon>
        <taxon>Nocardiaceae</taxon>
        <taxon>Nocardia</taxon>
    </lineage>
</organism>
<proteinExistence type="predicted"/>
<dbReference type="EMBL" id="JBEYBF010000010">
    <property type="protein sequence ID" value="MEU1953444.1"/>
    <property type="molecule type" value="Genomic_DNA"/>
</dbReference>
<keyword evidence="2" id="KW-1185">Reference proteome</keyword>
<dbReference type="Proteomes" id="UP001550628">
    <property type="component" value="Unassembled WGS sequence"/>
</dbReference>
<evidence type="ECO:0008006" key="3">
    <source>
        <dbReference type="Google" id="ProtNLM"/>
    </source>
</evidence>
<dbReference type="RefSeq" id="WP_356957897.1">
    <property type="nucleotide sequence ID" value="NZ_JBEYBD010000011.1"/>
</dbReference>
<sequence length="149" mass="16068">MTIDIQDLARQIGGKPLPGGEIFVEPYESAIADEALQARVDHEYAHPAWFVIASLRGMGVSVDELRALAHEEPGDTLLFGSCTVDQRHPLRVGGRYITTATIGEVASRAMRDGTRLDSVQVCVSITGADDHIEVGGVTSMYLFKRGAEA</sequence>
<protein>
    <recommendedName>
        <fullName evidence="3">N-terminal of MaoC-like dehydratase domain-containing protein</fullName>
    </recommendedName>
</protein>
<reference evidence="1 2" key="1">
    <citation type="submission" date="2024-06" db="EMBL/GenBank/DDBJ databases">
        <title>The Natural Products Discovery Center: Release of the First 8490 Sequenced Strains for Exploring Actinobacteria Biosynthetic Diversity.</title>
        <authorList>
            <person name="Kalkreuter E."/>
            <person name="Kautsar S.A."/>
            <person name="Yang D."/>
            <person name="Bader C.D."/>
            <person name="Teijaro C.N."/>
            <person name="Fluegel L."/>
            <person name="Davis C.M."/>
            <person name="Simpson J.R."/>
            <person name="Lauterbach L."/>
            <person name="Steele A.D."/>
            <person name="Gui C."/>
            <person name="Meng S."/>
            <person name="Li G."/>
            <person name="Viehrig K."/>
            <person name="Ye F."/>
            <person name="Su P."/>
            <person name="Kiefer A.F."/>
            <person name="Nichols A."/>
            <person name="Cepeda A.J."/>
            <person name="Yan W."/>
            <person name="Fan B."/>
            <person name="Jiang Y."/>
            <person name="Adhikari A."/>
            <person name="Zheng C.-J."/>
            <person name="Schuster L."/>
            <person name="Cowan T.M."/>
            <person name="Smanski M.J."/>
            <person name="Chevrette M.G."/>
            <person name="De Carvalho L.P.S."/>
            <person name="Shen B."/>
        </authorList>
    </citation>
    <scope>NUCLEOTIDE SEQUENCE [LARGE SCALE GENOMIC DNA]</scope>
    <source>
        <strain evidence="1 2">NPDC019708</strain>
    </source>
</reference>
<gene>
    <name evidence="1" type="ORF">ABZ510_16430</name>
</gene>
<accession>A0ABV2WRC3</accession>
<evidence type="ECO:0000313" key="2">
    <source>
        <dbReference type="Proteomes" id="UP001550628"/>
    </source>
</evidence>